<evidence type="ECO:0000313" key="1">
    <source>
        <dbReference type="EMBL" id="TWU40995.1"/>
    </source>
</evidence>
<gene>
    <name evidence="1" type="ORF">Poly41_18300</name>
</gene>
<reference evidence="1 2" key="1">
    <citation type="submission" date="2019-02" db="EMBL/GenBank/DDBJ databases">
        <title>Deep-cultivation of Planctomycetes and their phenomic and genomic characterization uncovers novel biology.</title>
        <authorList>
            <person name="Wiegand S."/>
            <person name="Jogler M."/>
            <person name="Boedeker C."/>
            <person name="Pinto D."/>
            <person name="Vollmers J."/>
            <person name="Rivas-Marin E."/>
            <person name="Kohn T."/>
            <person name="Peeters S.H."/>
            <person name="Heuer A."/>
            <person name="Rast P."/>
            <person name="Oberbeckmann S."/>
            <person name="Bunk B."/>
            <person name="Jeske O."/>
            <person name="Meyerdierks A."/>
            <person name="Storesund J.E."/>
            <person name="Kallscheuer N."/>
            <person name="Luecker S."/>
            <person name="Lage O.M."/>
            <person name="Pohl T."/>
            <person name="Merkel B.J."/>
            <person name="Hornburger P."/>
            <person name="Mueller R.-W."/>
            <person name="Bruemmer F."/>
            <person name="Labrenz M."/>
            <person name="Spormann A.M."/>
            <person name="Op Den Camp H."/>
            <person name="Overmann J."/>
            <person name="Amann R."/>
            <person name="Jetten M.S.M."/>
            <person name="Mascher T."/>
            <person name="Medema M.H."/>
            <person name="Devos D.P."/>
            <person name="Kaster A.-K."/>
            <person name="Ovreas L."/>
            <person name="Rohde M."/>
            <person name="Galperin M.Y."/>
            <person name="Jogler C."/>
        </authorList>
    </citation>
    <scope>NUCLEOTIDE SEQUENCE [LARGE SCALE GENOMIC DNA]</scope>
    <source>
        <strain evidence="1 2">Poly41</strain>
    </source>
</reference>
<organism evidence="1 2">
    <name type="scientific">Novipirellula artificiosorum</name>
    <dbReference type="NCBI Taxonomy" id="2528016"/>
    <lineage>
        <taxon>Bacteria</taxon>
        <taxon>Pseudomonadati</taxon>
        <taxon>Planctomycetota</taxon>
        <taxon>Planctomycetia</taxon>
        <taxon>Pirellulales</taxon>
        <taxon>Pirellulaceae</taxon>
        <taxon>Novipirellula</taxon>
    </lineage>
</organism>
<dbReference type="AlphaFoldDB" id="A0A5C6DX74"/>
<dbReference type="EMBL" id="SJPV01000002">
    <property type="protein sequence ID" value="TWU40995.1"/>
    <property type="molecule type" value="Genomic_DNA"/>
</dbReference>
<sequence>MRLPVRGSHTRASQKGNGQISIFAVHCSVTESLDSPSTILQRAGFGEKKRMGYERPRIVQIAPLGVKINFLEQK</sequence>
<comment type="caution">
    <text evidence="1">The sequence shown here is derived from an EMBL/GenBank/DDBJ whole genome shotgun (WGS) entry which is preliminary data.</text>
</comment>
<keyword evidence="2" id="KW-1185">Reference proteome</keyword>
<dbReference type="Proteomes" id="UP000319143">
    <property type="component" value="Unassembled WGS sequence"/>
</dbReference>
<name>A0A5C6DX74_9BACT</name>
<proteinExistence type="predicted"/>
<evidence type="ECO:0000313" key="2">
    <source>
        <dbReference type="Proteomes" id="UP000319143"/>
    </source>
</evidence>
<accession>A0A5C6DX74</accession>
<protein>
    <submittedName>
        <fullName evidence="1">Uncharacterized protein</fullName>
    </submittedName>
</protein>